<keyword evidence="3" id="KW-1185">Reference proteome</keyword>
<comment type="similarity">
    <text evidence="1">Belongs to the ROK (NagC/XylR) family.</text>
</comment>
<protein>
    <submittedName>
        <fullName evidence="2">Putative NBD/HSP70 family sugar kinase</fullName>
    </submittedName>
</protein>
<dbReference type="PANTHER" id="PTHR18964:SF149">
    <property type="entry name" value="BIFUNCTIONAL UDP-N-ACETYLGLUCOSAMINE 2-EPIMERASE_N-ACETYLMANNOSAMINE KINASE"/>
    <property type="match status" value="1"/>
</dbReference>
<evidence type="ECO:0000313" key="2">
    <source>
        <dbReference type="EMBL" id="TQM63755.1"/>
    </source>
</evidence>
<dbReference type="InterPro" id="IPR000600">
    <property type="entry name" value="ROK"/>
</dbReference>
<name>A0A543HZT6_9MICO</name>
<dbReference type="Pfam" id="PF00480">
    <property type="entry name" value="ROK"/>
    <property type="match status" value="1"/>
</dbReference>
<comment type="caution">
    <text evidence="2">The sequence shown here is derived from an EMBL/GenBank/DDBJ whole genome shotgun (WGS) entry which is preliminary data.</text>
</comment>
<proteinExistence type="inferred from homology"/>
<dbReference type="Gene3D" id="3.30.420.40">
    <property type="match status" value="2"/>
</dbReference>
<dbReference type="EMBL" id="VFPM01000001">
    <property type="protein sequence ID" value="TQM63755.1"/>
    <property type="molecule type" value="Genomic_DNA"/>
</dbReference>
<sequence length="372" mass="38730">MHTLSETLMDLGLVVEVDGRRPEGRGRAGRTARAYQFNARMASVVGIDLGDHKVSVTVSDLAGNELASRTEVFAHLGVSGRDRVTTTRRLIRSVLRAAGVESNSVLHVAVGVAAPVDGSGRVVASGEPGYMPGLADVNIAKSIGRGFPYPVVIENDANLAALGECWKGAGVGVDNLVVLLSGERLGTGLISGGQLMRGQHHMAGELAFLELVAGVGDTTGVAGLAQTLGRRAVADSRPRAESPGSLYALSDGDAAKVGSKQVIDAARHGDHEAAEVLRRVAEQMARVVAVLATLLDPEVLIFSGGGAAIAELIRDDISRQVPAFVPRPPRIVASPLGDRAVLVGATKLALDHAHHQLFKLLDAHAGPSQMRV</sequence>
<evidence type="ECO:0000256" key="1">
    <source>
        <dbReference type="ARBA" id="ARBA00006479"/>
    </source>
</evidence>
<dbReference type="GO" id="GO:0016301">
    <property type="term" value="F:kinase activity"/>
    <property type="evidence" value="ECO:0007669"/>
    <property type="project" value="UniProtKB-KW"/>
</dbReference>
<reference evidence="2 3" key="1">
    <citation type="submission" date="2019-06" db="EMBL/GenBank/DDBJ databases">
        <title>Genome sequencing of plant associated microbes to promote plant fitness in Sorghum bicolor and Oryza sativa.</title>
        <authorList>
            <person name="Coleman-Derr D."/>
        </authorList>
    </citation>
    <scope>NUCLEOTIDE SEQUENCE [LARGE SCALE GENOMIC DNA]</scope>
    <source>
        <strain evidence="2 3">KV-663</strain>
    </source>
</reference>
<gene>
    <name evidence="2" type="ORF">FBY41_0101</name>
</gene>
<dbReference type="SUPFAM" id="SSF53067">
    <property type="entry name" value="Actin-like ATPase domain"/>
    <property type="match status" value="1"/>
</dbReference>
<keyword evidence="2" id="KW-0418">Kinase</keyword>
<dbReference type="AlphaFoldDB" id="A0A543HZT6"/>
<dbReference type="Proteomes" id="UP000316747">
    <property type="component" value="Unassembled WGS sequence"/>
</dbReference>
<dbReference type="PANTHER" id="PTHR18964">
    <property type="entry name" value="ROK (REPRESSOR, ORF, KINASE) FAMILY"/>
    <property type="match status" value="1"/>
</dbReference>
<evidence type="ECO:0000313" key="3">
    <source>
        <dbReference type="Proteomes" id="UP000316747"/>
    </source>
</evidence>
<keyword evidence="2" id="KW-0808">Transferase</keyword>
<accession>A0A543HZT6</accession>
<dbReference type="InterPro" id="IPR043129">
    <property type="entry name" value="ATPase_NBD"/>
</dbReference>
<organism evidence="2 3">
    <name type="scientific">Humibacillus xanthopallidus</name>
    <dbReference type="NCBI Taxonomy" id="412689"/>
    <lineage>
        <taxon>Bacteria</taxon>
        <taxon>Bacillati</taxon>
        <taxon>Actinomycetota</taxon>
        <taxon>Actinomycetes</taxon>
        <taxon>Micrococcales</taxon>
        <taxon>Intrasporangiaceae</taxon>
        <taxon>Humibacillus</taxon>
    </lineage>
</organism>